<evidence type="ECO:0000259" key="9">
    <source>
        <dbReference type="SMART" id="SM00831"/>
    </source>
</evidence>
<name>A0A7R9M391_9ACAR</name>
<dbReference type="Gene3D" id="3.40.50.1000">
    <property type="entry name" value="HAD superfamily/HAD-like"/>
    <property type="match status" value="1"/>
</dbReference>
<comment type="subcellular location">
    <subcellularLocation>
        <location evidence="1">Cell membrane</location>
        <topology evidence="1">Multi-pass membrane protein</topology>
    </subcellularLocation>
</comment>
<dbReference type="SUPFAM" id="SSF81653">
    <property type="entry name" value="Calcium ATPase, transduction domain A"/>
    <property type="match status" value="1"/>
</dbReference>
<dbReference type="Proteomes" id="UP000728032">
    <property type="component" value="Unassembled WGS sequence"/>
</dbReference>
<evidence type="ECO:0000256" key="8">
    <source>
        <dbReference type="SAM" id="Phobius"/>
    </source>
</evidence>
<dbReference type="InterPro" id="IPR059000">
    <property type="entry name" value="ATPase_P-type_domA"/>
</dbReference>
<dbReference type="OrthoDB" id="6499882at2759"/>
<dbReference type="Pfam" id="PF00122">
    <property type="entry name" value="E1-E2_ATPase"/>
    <property type="match status" value="2"/>
</dbReference>
<dbReference type="PRINTS" id="PR00121">
    <property type="entry name" value="NAKATPASE"/>
</dbReference>
<dbReference type="SUPFAM" id="SSF81660">
    <property type="entry name" value="Metal cation-transporting ATPase, ATP-binding domain N"/>
    <property type="match status" value="1"/>
</dbReference>
<dbReference type="GO" id="GO:0005524">
    <property type="term" value="F:ATP binding"/>
    <property type="evidence" value="ECO:0007669"/>
    <property type="project" value="UniProtKB-KW"/>
</dbReference>
<feature type="transmembrane region" description="Helical" evidence="8">
    <location>
        <begin position="102"/>
        <end position="120"/>
    </location>
</feature>
<dbReference type="AlphaFoldDB" id="A0A7R9M391"/>
<keyword evidence="2" id="KW-1003">Cell membrane</keyword>
<keyword evidence="7 8" id="KW-0472">Membrane</keyword>
<dbReference type="PANTHER" id="PTHR43294">
    <property type="entry name" value="SODIUM/POTASSIUM-TRANSPORTING ATPASE SUBUNIT ALPHA"/>
    <property type="match status" value="1"/>
</dbReference>
<evidence type="ECO:0000256" key="1">
    <source>
        <dbReference type="ARBA" id="ARBA00004651"/>
    </source>
</evidence>
<evidence type="ECO:0000256" key="7">
    <source>
        <dbReference type="ARBA" id="ARBA00023136"/>
    </source>
</evidence>
<dbReference type="GO" id="GO:0016887">
    <property type="term" value="F:ATP hydrolysis activity"/>
    <property type="evidence" value="ECO:0007669"/>
    <property type="project" value="InterPro"/>
</dbReference>
<keyword evidence="3 8" id="KW-0812">Transmembrane</keyword>
<dbReference type="SUPFAM" id="SSF81665">
    <property type="entry name" value="Calcium ATPase, transmembrane domain M"/>
    <property type="match status" value="1"/>
</dbReference>
<evidence type="ECO:0000256" key="2">
    <source>
        <dbReference type="ARBA" id="ARBA00022475"/>
    </source>
</evidence>
<dbReference type="GO" id="GO:0030007">
    <property type="term" value="P:intracellular potassium ion homeostasis"/>
    <property type="evidence" value="ECO:0007669"/>
    <property type="project" value="TreeGrafter"/>
</dbReference>
<protein>
    <recommendedName>
        <fullName evidence="9">Cation-transporting P-type ATPase N-terminal domain-containing protein</fullName>
    </recommendedName>
</protein>
<dbReference type="InterPro" id="IPR023214">
    <property type="entry name" value="HAD_sf"/>
</dbReference>
<keyword evidence="11" id="KW-1185">Reference proteome</keyword>
<dbReference type="Pfam" id="PF13246">
    <property type="entry name" value="Cation_ATPase"/>
    <property type="match status" value="1"/>
</dbReference>
<dbReference type="InterPro" id="IPR018303">
    <property type="entry name" value="ATPase_P-typ_P_site"/>
</dbReference>
<organism evidence="10">
    <name type="scientific">Oppiella nova</name>
    <dbReference type="NCBI Taxonomy" id="334625"/>
    <lineage>
        <taxon>Eukaryota</taxon>
        <taxon>Metazoa</taxon>
        <taxon>Ecdysozoa</taxon>
        <taxon>Arthropoda</taxon>
        <taxon>Chelicerata</taxon>
        <taxon>Arachnida</taxon>
        <taxon>Acari</taxon>
        <taxon>Acariformes</taxon>
        <taxon>Sarcoptiformes</taxon>
        <taxon>Oribatida</taxon>
        <taxon>Brachypylina</taxon>
        <taxon>Oppioidea</taxon>
        <taxon>Oppiidae</taxon>
        <taxon>Oppiella</taxon>
    </lineage>
</organism>
<dbReference type="Gene3D" id="3.40.1110.10">
    <property type="entry name" value="Calcium-transporting ATPase, cytoplasmic domain N"/>
    <property type="match status" value="1"/>
</dbReference>
<dbReference type="InterPro" id="IPR008250">
    <property type="entry name" value="ATPase_P-typ_transduc_dom_A_sf"/>
</dbReference>
<keyword evidence="4" id="KW-0547">Nucleotide-binding</keyword>
<dbReference type="InterPro" id="IPR050510">
    <property type="entry name" value="Cation_transp_ATPase_P-type"/>
</dbReference>
<dbReference type="Gene3D" id="1.20.1110.10">
    <property type="entry name" value="Calcium-transporting ATPase, transmembrane domain"/>
    <property type="match status" value="2"/>
</dbReference>
<dbReference type="GO" id="GO:0006883">
    <property type="term" value="P:intracellular sodium ion homeostasis"/>
    <property type="evidence" value="ECO:0007669"/>
    <property type="project" value="TreeGrafter"/>
</dbReference>
<dbReference type="PRINTS" id="PR00119">
    <property type="entry name" value="CATATPASE"/>
</dbReference>
<evidence type="ECO:0000256" key="5">
    <source>
        <dbReference type="ARBA" id="ARBA00022840"/>
    </source>
</evidence>
<feature type="transmembrane region" description="Helical" evidence="8">
    <location>
        <begin position="65"/>
        <end position="90"/>
    </location>
</feature>
<dbReference type="GO" id="GO:1902600">
    <property type="term" value="P:proton transmembrane transport"/>
    <property type="evidence" value="ECO:0007669"/>
    <property type="project" value="TreeGrafter"/>
</dbReference>
<evidence type="ECO:0000256" key="3">
    <source>
        <dbReference type="ARBA" id="ARBA00022692"/>
    </source>
</evidence>
<evidence type="ECO:0000256" key="4">
    <source>
        <dbReference type="ARBA" id="ARBA00022741"/>
    </source>
</evidence>
<evidence type="ECO:0000313" key="11">
    <source>
        <dbReference type="Proteomes" id="UP000728032"/>
    </source>
</evidence>
<dbReference type="EMBL" id="OC920693">
    <property type="protein sequence ID" value="CAD7652717.1"/>
    <property type="molecule type" value="Genomic_DNA"/>
</dbReference>
<proteinExistence type="predicted"/>
<accession>A0A7R9M391</accession>
<feature type="transmembrane region" description="Helical" evidence="8">
    <location>
        <begin position="288"/>
        <end position="311"/>
    </location>
</feature>
<feature type="domain" description="Cation-transporting P-type ATPase N-terminal" evidence="9">
    <location>
        <begin position="19"/>
        <end position="93"/>
    </location>
</feature>
<dbReference type="GO" id="GO:1990573">
    <property type="term" value="P:potassium ion import across plasma membrane"/>
    <property type="evidence" value="ECO:0007669"/>
    <property type="project" value="TreeGrafter"/>
</dbReference>
<dbReference type="PROSITE" id="PS00154">
    <property type="entry name" value="ATPASE_E1_E2"/>
    <property type="match status" value="1"/>
</dbReference>
<dbReference type="PANTHER" id="PTHR43294:SF21">
    <property type="entry name" value="CATION TRANSPORTING ATPASE"/>
    <property type="match status" value="1"/>
</dbReference>
<sequence length="594" mass="65243">MTRKDQDTNLELAKNVKITEHLLSLEELCAKLGTHHENGISETEAKARLAQNGPNAFTPPKQTPYWLIFVEEITAGFALLLWAAAIGSYISYGIEFVPQDMSVAVVLTVVVLGTGTFSFYQRVRSSDVFSSFKNMIPPQTYVVRGGQKMLIPAQDIVVGDLVYCRSGERVPADMRIVRYVRSCSNSTEHMAVSSVPKTSRIGQECEGMKVDNSSITGESDPLSRSPDAGHNAPLEAKNLAFFSTNCVDGSGFGIAIATGDNTVIGNIAKLVSNIKNDQTPIEKEVNRFVKIITVIAVLTGLTFFGIAFGFGGTFFQAFLFMIGITVGNVPEGLLPAMTVSLTMTAKRLASKHCVVKQPQSIETLGATSVICTDKTGTLTQNRMTVEWCHVGGQLFPVQHARDDIDGQMAPVADSWAAYARCCRLCSRAEWVDTDDNPDIMKRQCAGDASETAILRFMESVTGPVVEYRAQYPKVAERPFSSSYKYQFSIHRNPSPGQSGVNFFLVMKGAPERVVAMCGAYLTGNGQVERVDPVFMERFEETYRELGSMGLRVLALCDREFTQFPANHTFNLDDEMGFELTDMRFLGLIAMIDPP</sequence>
<dbReference type="InterPro" id="IPR023298">
    <property type="entry name" value="ATPase_P-typ_TM_dom_sf"/>
</dbReference>
<dbReference type="Pfam" id="PF00690">
    <property type="entry name" value="Cation_ATPase_N"/>
    <property type="match status" value="1"/>
</dbReference>
<reference evidence="10" key="1">
    <citation type="submission" date="2020-11" db="EMBL/GenBank/DDBJ databases">
        <authorList>
            <person name="Tran Van P."/>
        </authorList>
    </citation>
    <scope>NUCLEOTIDE SEQUENCE</scope>
</reference>
<dbReference type="SMART" id="SM00831">
    <property type="entry name" value="Cation_ATPase_N"/>
    <property type="match status" value="1"/>
</dbReference>
<dbReference type="EMBL" id="CAJPVJ010005868">
    <property type="protein sequence ID" value="CAG2169904.1"/>
    <property type="molecule type" value="Genomic_DNA"/>
</dbReference>
<evidence type="ECO:0000313" key="10">
    <source>
        <dbReference type="EMBL" id="CAD7652717.1"/>
    </source>
</evidence>
<dbReference type="Gene3D" id="2.70.150.10">
    <property type="entry name" value="Calcium-transporting ATPase, cytoplasmic transduction domain A"/>
    <property type="match status" value="2"/>
</dbReference>
<dbReference type="GO" id="GO:0005391">
    <property type="term" value="F:P-type sodium:potassium-exchanging transporter activity"/>
    <property type="evidence" value="ECO:0007669"/>
    <property type="project" value="TreeGrafter"/>
</dbReference>
<gene>
    <name evidence="10" type="ORF">ONB1V03_LOCUS9377</name>
</gene>
<dbReference type="NCBIfam" id="TIGR01494">
    <property type="entry name" value="ATPase_P-type"/>
    <property type="match status" value="1"/>
</dbReference>
<feature type="non-terminal residue" evidence="10">
    <location>
        <position position="1"/>
    </location>
</feature>
<dbReference type="InterPro" id="IPR004014">
    <property type="entry name" value="ATPase_P-typ_cation-transptr_N"/>
</dbReference>
<keyword evidence="5" id="KW-0067">ATP-binding</keyword>
<keyword evidence="6 8" id="KW-1133">Transmembrane helix</keyword>
<dbReference type="GO" id="GO:0036376">
    <property type="term" value="P:sodium ion export across plasma membrane"/>
    <property type="evidence" value="ECO:0007669"/>
    <property type="project" value="TreeGrafter"/>
</dbReference>
<dbReference type="InterPro" id="IPR023299">
    <property type="entry name" value="ATPase_P-typ_cyto_dom_N"/>
</dbReference>
<dbReference type="GO" id="GO:0005886">
    <property type="term" value="C:plasma membrane"/>
    <property type="evidence" value="ECO:0007669"/>
    <property type="project" value="UniProtKB-SubCell"/>
</dbReference>
<dbReference type="InterPro" id="IPR001757">
    <property type="entry name" value="P_typ_ATPase"/>
</dbReference>
<evidence type="ECO:0000256" key="6">
    <source>
        <dbReference type="ARBA" id="ARBA00022989"/>
    </source>
</evidence>